<dbReference type="Pfam" id="PF09557">
    <property type="entry name" value="DUF2382"/>
    <property type="match status" value="1"/>
</dbReference>
<dbReference type="RefSeq" id="WP_280649521.1">
    <property type="nucleotide sequence ID" value="NZ_JANQDL010000076.1"/>
</dbReference>
<accession>A0AA43GZA4</accession>
<protein>
    <submittedName>
        <fullName evidence="3">DUF2382 domain-containing protein</fullName>
    </submittedName>
</protein>
<dbReference type="InterPro" id="IPR027275">
    <property type="entry name" value="PRC-brl_dom"/>
</dbReference>
<dbReference type="AlphaFoldDB" id="A0AA43GZA4"/>
<dbReference type="Pfam" id="PF05239">
    <property type="entry name" value="PRC"/>
    <property type="match status" value="1"/>
</dbReference>
<proteinExistence type="predicted"/>
<dbReference type="InterPro" id="IPR019060">
    <property type="entry name" value="DUF2382"/>
</dbReference>
<gene>
    <name evidence="3" type="ORF">NWP23_11225</name>
</gene>
<dbReference type="GO" id="GO:0019684">
    <property type="term" value="P:photosynthesis, light reaction"/>
    <property type="evidence" value="ECO:0007669"/>
    <property type="project" value="InterPro"/>
</dbReference>
<comment type="caution">
    <text evidence="3">The sequence shown here is derived from an EMBL/GenBank/DDBJ whole genome shotgun (WGS) entry which is preliminary data.</text>
</comment>
<dbReference type="InterPro" id="IPR014747">
    <property type="entry name" value="Bac_photo_RC_H_C"/>
</dbReference>
<dbReference type="GO" id="GO:0030077">
    <property type="term" value="C:plasma membrane light-harvesting complex"/>
    <property type="evidence" value="ECO:0007669"/>
    <property type="project" value="InterPro"/>
</dbReference>
<name>A0AA43GZA4_9CYAN</name>
<sequence length="292" mass="33126">MANHFKPVNQNTSINTLLESFRNKVRNFSVTDNQGEIVGKVKDLILDANHRLNLVISQQVNQTFFQDTTVDISSERLVLLLSKKIKKIDDSVQSILLEIDKSEVELMPEYLEQKTPHLQRKVDELNHTNSNKQMLYSQSQTGKSAEGEDENIVRLLEERLIAEHSKRKIGEVIVRKEIQTRMVQVPVRSEKLIIEQVSPENKQLAEIDLSQGETSGVQLMQKEKPLGTVSNGHLTVSGEFSSPKIASLLLNAIALEQNHGCQHLQITIAVTDESLQKKYQEWFARCSQGHKP</sequence>
<reference evidence="3 4" key="1">
    <citation type="journal article" date="2023" name="J. Phycol.">
        <title>Chrysosporum ovalisporum is synonymous with the true-branching cyanobacterium Umezakia natans (Nostocales/Aphanizomenonaceae).</title>
        <authorList>
            <person name="McGregor G.B."/>
            <person name="Sendall B.C."/>
            <person name="Niiyama Y."/>
            <person name="Tuji A."/>
            <person name="Willis A."/>
        </authorList>
    </citation>
    <scope>NUCLEOTIDE SEQUENCE [LARGE SCALE GENOMIC DNA]</scope>
    <source>
        <strain evidence="3 4">FSS-62</strain>
    </source>
</reference>
<evidence type="ECO:0000313" key="4">
    <source>
        <dbReference type="Proteomes" id="UP001159370"/>
    </source>
</evidence>
<evidence type="ECO:0000259" key="2">
    <source>
        <dbReference type="Pfam" id="PF09557"/>
    </source>
</evidence>
<dbReference type="EMBL" id="JANQDL010000076">
    <property type="protein sequence ID" value="MDH6064329.1"/>
    <property type="molecule type" value="Genomic_DNA"/>
</dbReference>
<dbReference type="Gene3D" id="3.90.50.10">
    <property type="entry name" value="Photosynthetic Reaction Center, subunit H, domain 2"/>
    <property type="match status" value="1"/>
</dbReference>
<evidence type="ECO:0000259" key="1">
    <source>
        <dbReference type="Pfam" id="PF05239"/>
    </source>
</evidence>
<feature type="domain" description="DUF2382" evidence="2">
    <location>
        <begin position="154"/>
        <end position="221"/>
    </location>
</feature>
<organism evidence="3 4">
    <name type="scientific">Umezakia ovalisporum FSS-62</name>
    <dbReference type="NCBI Taxonomy" id="2971776"/>
    <lineage>
        <taxon>Bacteria</taxon>
        <taxon>Bacillati</taxon>
        <taxon>Cyanobacteriota</taxon>
        <taxon>Cyanophyceae</taxon>
        <taxon>Nostocales</taxon>
        <taxon>Nodulariaceae</taxon>
        <taxon>Umezakia</taxon>
    </lineage>
</organism>
<dbReference type="Proteomes" id="UP001159370">
    <property type="component" value="Unassembled WGS sequence"/>
</dbReference>
<feature type="domain" description="PRC-barrel" evidence="1">
    <location>
        <begin position="20"/>
        <end position="53"/>
    </location>
</feature>
<evidence type="ECO:0000313" key="3">
    <source>
        <dbReference type="EMBL" id="MDH6064329.1"/>
    </source>
</evidence>